<dbReference type="CDD" id="cd07043">
    <property type="entry name" value="STAS_anti-anti-sigma_factors"/>
    <property type="match status" value="1"/>
</dbReference>
<dbReference type="PANTHER" id="PTHR33495">
    <property type="entry name" value="ANTI-SIGMA FACTOR ANTAGONIST TM_1081-RELATED-RELATED"/>
    <property type="match status" value="1"/>
</dbReference>
<dbReference type="Pfam" id="PF01740">
    <property type="entry name" value="STAS"/>
    <property type="match status" value="1"/>
</dbReference>
<dbReference type="PROSITE" id="PS50801">
    <property type="entry name" value="STAS"/>
    <property type="match status" value="1"/>
</dbReference>
<dbReference type="KEGG" id="fam:OYT1_ch0648"/>
<protein>
    <recommendedName>
        <fullName evidence="2">Anti-sigma factor antagonist</fullName>
    </recommendedName>
</protein>
<dbReference type="OrthoDB" id="278639at2"/>
<dbReference type="InterPro" id="IPR003658">
    <property type="entry name" value="Anti-sigma_ant"/>
</dbReference>
<dbReference type="AlphaFoldDB" id="A0A2Z6GA98"/>
<organism evidence="4 5">
    <name type="scientific">Ferriphaselus amnicola</name>
    <dbReference type="NCBI Taxonomy" id="1188319"/>
    <lineage>
        <taxon>Bacteria</taxon>
        <taxon>Pseudomonadati</taxon>
        <taxon>Pseudomonadota</taxon>
        <taxon>Betaproteobacteria</taxon>
        <taxon>Nitrosomonadales</taxon>
        <taxon>Gallionellaceae</taxon>
        <taxon>Ferriphaselus</taxon>
    </lineage>
</organism>
<evidence type="ECO:0000313" key="5">
    <source>
        <dbReference type="Proteomes" id="UP000033070"/>
    </source>
</evidence>
<evidence type="ECO:0000259" key="3">
    <source>
        <dbReference type="PROSITE" id="PS50801"/>
    </source>
</evidence>
<dbReference type="SUPFAM" id="SSF52091">
    <property type="entry name" value="SpoIIaa-like"/>
    <property type="match status" value="1"/>
</dbReference>
<keyword evidence="5" id="KW-1185">Reference proteome</keyword>
<evidence type="ECO:0000256" key="1">
    <source>
        <dbReference type="ARBA" id="ARBA00009013"/>
    </source>
</evidence>
<name>A0A2Z6GA98_9PROT</name>
<dbReference type="GO" id="GO:0043856">
    <property type="term" value="F:anti-sigma factor antagonist activity"/>
    <property type="evidence" value="ECO:0007669"/>
    <property type="project" value="InterPro"/>
</dbReference>
<dbReference type="PANTHER" id="PTHR33495:SF15">
    <property type="entry name" value="STAS DOMAIN-CONTAINING PROTEIN"/>
    <property type="match status" value="1"/>
</dbReference>
<sequence length="102" mass="11111">MQTSVLVSGGIATVDIMGRFDFSAHRGFKEAYDPLLSDGSVTSFVIDLSGVDYMDSSALGMLLMLRERAQAVNKKVTLSRPNHTVSQILDIANFAKLFPISK</sequence>
<dbReference type="InterPro" id="IPR002645">
    <property type="entry name" value="STAS_dom"/>
</dbReference>
<gene>
    <name evidence="4" type="ORF">OYT1_ch0648</name>
</gene>
<dbReference type="EMBL" id="AP018738">
    <property type="protein sequence ID" value="BBE50215.1"/>
    <property type="molecule type" value="Genomic_DNA"/>
</dbReference>
<feature type="domain" description="STAS" evidence="3">
    <location>
        <begin position="1"/>
        <end position="102"/>
    </location>
</feature>
<dbReference type="Proteomes" id="UP000033070">
    <property type="component" value="Chromosome"/>
</dbReference>
<evidence type="ECO:0000313" key="4">
    <source>
        <dbReference type="EMBL" id="BBE50215.1"/>
    </source>
</evidence>
<dbReference type="InterPro" id="IPR036513">
    <property type="entry name" value="STAS_dom_sf"/>
</dbReference>
<comment type="similarity">
    <text evidence="1 2">Belongs to the anti-sigma-factor antagonist family.</text>
</comment>
<dbReference type="STRING" id="1188319.OYT1_00104"/>
<dbReference type="Gene3D" id="3.30.750.24">
    <property type="entry name" value="STAS domain"/>
    <property type="match status" value="1"/>
</dbReference>
<dbReference type="RefSeq" id="WP_062625379.1">
    <property type="nucleotide sequence ID" value="NZ_AP018738.1"/>
</dbReference>
<accession>A0A2Z6GA98</accession>
<reference evidence="4 5" key="1">
    <citation type="submission" date="2018-06" db="EMBL/GenBank/DDBJ databases">
        <title>OYT1 Genome Sequencing.</title>
        <authorList>
            <person name="Kato S."/>
            <person name="Itoh T."/>
            <person name="Ohkuma M."/>
        </authorList>
    </citation>
    <scope>NUCLEOTIDE SEQUENCE [LARGE SCALE GENOMIC DNA]</scope>
    <source>
        <strain evidence="4 5">OYT1</strain>
    </source>
</reference>
<proteinExistence type="inferred from homology"/>
<evidence type="ECO:0000256" key="2">
    <source>
        <dbReference type="RuleBase" id="RU003749"/>
    </source>
</evidence>
<dbReference type="NCBIfam" id="TIGR00377">
    <property type="entry name" value="ant_ant_sig"/>
    <property type="match status" value="1"/>
</dbReference>